<dbReference type="EMBL" id="AP018933">
    <property type="protein sequence ID" value="BBG29952.1"/>
    <property type="molecule type" value="Genomic_DNA"/>
</dbReference>
<protein>
    <submittedName>
        <fullName evidence="1">DNA-directed RNA polymerases</fullName>
    </submittedName>
</protein>
<name>A0A348HEA0_9GAMM</name>
<organism evidence="1 2">
    <name type="scientific">Zymobacter palmae</name>
    <dbReference type="NCBI Taxonomy" id="33074"/>
    <lineage>
        <taxon>Bacteria</taxon>
        <taxon>Pseudomonadati</taxon>
        <taxon>Pseudomonadota</taxon>
        <taxon>Gammaproteobacteria</taxon>
        <taxon>Oceanospirillales</taxon>
        <taxon>Halomonadaceae</taxon>
        <taxon>Zymobacter group</taxon>
        <taxon>Zymobacter</taxon>
    </lineage>
</organism>
<dbReference type="KEGG" id="zpl:ZBT109_1192"/>
<reference evidence="1 2" key="1">
    <citation type="submission" date="2018-09" db="EMBL/GenBank/DDBJ databases">
        <title>Zymobacter palmae IAM14233 (=T109) whole genome analysis.</title>
        <authorList>
            <person name="Yanase H."/>
        </authorList>
    </citation>
    <scope>NUCLEOTIDE SEQUENCE [LARGE SCALE GENOMIC DNA]</scope>
    <source>
        <strain evidence="1 2">IAM14233</strain>
    </source>
</reference>
<dbReference type="AlphaFoldDB" id="A0A348HEA0"/>
<dbReference type="STRING" id="1123510.GCA_000620025_01419"/>
<dbReference type="GO" id="GO:0000428">
    <property type="term" value="C:DNA-directed RNA polymerase complex"/>
    <property type="evidence" value="ECO:0007669"/>
    <property type="project" value="UniProtKB-KW"/>
</dbReference>
<gene>
    <name evidence="1" type="ORF">ZBT109_1192</name>
</gene>
<keyword evidence="2" id="KW-1185">Reference proteome</keyword>
<dbReference type="RefSeq" id="WP_027704813.1">
    <property type="nucleotide sequence ID" value="NZ_AP018933.1"/>
</dbReference>
<evidence type="ECO:0000313" key="2">
    <source>
        <dbReference type="Proteomes" id="UP000267342"/>
    </source>
</evidence>
<dbReference type="Proteomes" id="UP000267342">
    <property type="component" value="Chromosome"/>
</dbReference>
<proteinExistence type="predicted"/>
<accession>A0A348HEA0</accession>
<sequence>MIADITNGIFYSNEDEFRKANKLDEQATLPRTAIFIEQNDYNELLALQSQGAVLKFDDEGVHAVMPKRDAAAEREYAINAIDAAADAARTRDNSIGQLLDVEYQQVIEAHSRWYAEGYDEAKCPEEITAWANAEGISALQAASDIAEAAAHREEVIRQIRTIRLEGKAAIRSAGDDADFAAIAQRFIKPLGGIGNQ</sequence>
<keyword evidence="1" id="KW-0804">Transcription</keyword>
<keyword evidence="1" id="KW-0240">DNA-directed RNA polymerase</keyword>
<evidence type="ECO:0000313" key="1">
    <source>
        <dbReference type="EMBL" id="BBG29952.1"/>
    </source>
</evidence>